<organism evidence="6 7">
    <name type="scientific">Actinospica durhamensis</name>
    <dbReference type="NCBI Taxonomy" id="1508375"/>
    <lineage>
        <taxon>Bacteria</taxon>
        <taxon>Bacillati</taxon>
        <taxon>Actinomycetota</taxon>
        <taxon>Actinomycetes</taxon>
        <taxon>Catenulisporales</taxon>
        <taxon>Actinospicaceae</taxon>
        <taxon>Actinospica</taxon>
    </lineage>
</organism>
<dbReference type="InterPro" id="IPR036388">
    <property type="entry name" value="WH-like_DNA-bd_sf"/>
</dbReference>
<keyword evidence="7" id="KW-1185">Reference proteome</keyword>
<dbReference type="InterPro" id="IPR037402">
    <property type="entry name" value="YidZ_PBP2"/>
</dbReference>
<evidence type="ECO:0000256" key="4">
    <source>
        <dbReference type="ARBA" id="ARBA00023163"/>
    </source>
</evidence>
<dbReference type="PROSITE" id="PS50931">
    <property type="entry name" value="HTH_LYSR"/>
    <property type="match status" value="1"/>
</dbReference>
<keyword evidence="2" id="KW-0805">Transcription regulation</keyword>
<dbReference type="GO" id="GO:0003677">
    <property type="term" value="F:DNA binding"/>
    <property type="evidence" value="ECO:0007669"/>
    <property type="project" value="UniProtKB-KW"/>
</dbReference>
<evidence type="ECO:0000259" key="5">
    <source>
        <dbReference type="PROSITE" id="PS50931"/>
    </source>
</evidence>
<gene>
    <name evidence="6" type="ORF">KDL01_20135</name>
</gene>
<dbReference type="InterPro" id="IPR036390">
    <property type="entry name" value="WH_DNA-bd_sf"/>
</dbReference>
<evidence type="ECO:0000256" key="1">
    <source>
        <dbReference type="ARBA" id="ARBA00009437"/>
    </source>
</evidence>
<dbReference type="InterPro" id="IPR000847">
    <property type="entry name" value="LysR_HTH_N"/>
</dbReference>
<dbReference type="InterPro" id="IPR050389">
    <property type="entry name" value="LysR-type_TF"/>
</dbReference>
<protein>
    <submittedName>
        <fullName evidence="6">LysR family transcriptional regulator</fullName>
    </submittedName>
</protein>
<evidence type="ECO:0000256" key="3">
    <source>
        <dbReference type="ARBA" id="ARBA00023125"/>
    </source>
</evidence>
<comment type="caution">
    <text evidence="6">The sequence shown here is derived from an EMBL/GenBank/DDBJ whole genome shotgun (WGS) entry which is preliminary data.</text>
</comment>
<dbReference type="RefSeq" id="WP_212530087.1">
    <property type="nucleotide sequence ID" value="NZ_JAGSOG010000101.1"/>
</dbReference>
<dbReference type="PRINTS" id="PR00039">
    <property type="entry name" value="HTHLYSR"/>
</dbReference>
<dbReference type="PANTHER" id="PTHR30118">
    <property type="entry name" value="HTH-TYPE TRANSCRIPTIONAL REGULATOR LEUO-RELATED"/>
    <property type="match status" value="1"/>
</dbReference>
<evidence type="ECO:0000256" key="2">
    <source>
        <dbReference type="ARBA" id="ARBA00023015"/>
    </source>
</evidence>
<dbReference type="PANTHER" id="PTHR30118:SF15">
    <property type="entry name" value="TRANSCRIPTIONAL REGULATORY PROTEIN"/>
    <property type="match status" value="1"/>
</dbReference>
<proteinExistence type="inferred from homology"/>
<dbReference type="CDD" id="cd08417">
    <property type="entry name" value="PBP2_Nitroaromatics_like"/>
    <property type="match status" value="1"/>
</dbReference>
<keyword evidence="4" id="KW-0804">Transcription</keyword>
<reference evidence="6" key="1">
    <citation type="submission" date="2021-04" db="EMBL/GenBank/DDBJ databases">
        <title>Genome based classification of Actinospica acidithermotolerans sp. nov., an actinobacterium isolated from an Indonesian hot spring.</title>
        <authorList>
            <person name="Kusuma A.B."/>
            <person name="Putra K.E."/>
            <person name="Nafisah S."/>
            <person name="Loh J."/>
            <person name="Nouioui I."/>
            <person name="Goodfellow M."/>
        </authorList>
    </citation>
    <scope>NUCLEOTIDE SEQUENCE</scope>
    <source>
        <strain evidence="6">CSCA 57</strain>
    </source>
</reference>
<dbReference type="EMBL" id="JAGSOG010000101">
    <property type="protein sequence ID" value="MBR7835595.1"/>
    <property type="molecule type" value="Genomic_DNA"/>
</dbReference>
<accession>A0A941END3</accession>
<dbReference type="Pfam" id="PF00126">
    <property type="entry name" value="HTH_1"/>
    <property type="match status" value="1"/>
</dbReference>
<dbReference type="GO" id="GO:0003700">
    <property type="term" value="F:DNA-binding transcription factor activity"/>
    <property type="evidence" value="ECO:0007669"/>
    <property type="project" value="InterPro"/>
</dbReference>
<dbReference type="Gene3D" id="1.10.10.10">
    <property type="entry name" value="Winged helix-like DNA-binding domain superfamily/Winged helix DNA-binding domain"/>
    <property type="match status" value="1"/>
</dbReference>
<dbReference type="AlphaFoldDB" id="A0A941END3"/>
<evidence type="ECO:0000313" key="7">
    <source>
        <dbReference type="Proteomes" id="UP000675781"/>
    </source>
</evidence>
<keyword evidence="3" id="KW-0238">DNA-binding</keyword>
<dbReference type="SUPFAM" id="SSF46785">
    <property type="entry name" value="Winged helix' DNA-binding domain"/>
    <property type="match status" value="1"/>
</dbReference>
<evidence type="ECO:0000313" key="6">
    <source>
        <dbReference type="EMBL" id="MBR7835595.1"/>
    </source>
</evidence>
<dbReference type="SUPFAM" id="SSF53850">
    <property type="entry name" value="Periplasmic binding protein-like II"/>
    <property type="match status" value="1"/>
</dbReference>
<dbReference type="InterPro" id="IPR005119">
    <property type="entry name" value="LysR_subst-bd"/>
</dbReference>
<dbReference type="Gene3D" id="3.40.190.10">
    <property type="entry name" value="Periplasmic binding protein-like II"/>
    <property type="match status" value="2"/>
</dbReference>
<comment type="similarity">
    <text evidence="1">Belongs to the LysR transcriptional regulatory family.</text>
</comment>
<sequence>MRDINHIDLQGGPRAADAEGPVLNLARLDMNLVVALRALLEERGVTRAAGRVGVSQPAMSASLSRLRRHFGDELLVRSGNAYGLTPLGAALLAPVAAACGMLERVFTAQPSFDPAAATREFTLLGTDYSVTVFGTALSRALHRLAPGVRLTFRQATTAIGDDPAAVLSSVDGLVLPHGIIDGLPCTELFRDRWVCLVAEEHPEIGDELSIEDLARLPWAVYQRPYDAPAARQLSMIGVSPRVEISTPFFSSLPQLIEGTDRVCLIQQRLVDKLGCTAAVRVLPAPFDAVPVQEALWWHPAHERDPGHAWLRECAAATGRAMAAG</sequence>
<feature type="domain" description="HTH lysR-type" evidence="5">
    <location>
        <begin position="28"/>
        <end position="85"/>
    </location>
</feature>
<dbReference type="Pfam" id="PF03466">
    <property type="entry name" value="LysR_substrate"/>
    <property type="match status" value="1"/>
</dbReference>
<dbReference type="Proteomes" id="UP000675781">
    <property type="component" value="Unassembled WGS sequence"/>
</dbReference>
<name>A0A941END3_9ACTN</name>